<organism evidence="4 5">
    <name type="scientific">Coccomyxa subellipsoidea</name>
    <dbReference type="NCBI Taxonomy" id="248742"/>
    <lineage>
        <taxon>Eukaryota</taxon>
        <taxon>Viridiplantae</taxon>
        <taxon>Chlorophyta</taxon>
        <taxon>core chlorophytes</taxon>
        <taxon>Trebouxiophyceae</taxon>
        <taxon>Trebouxiophyceae incertae sedis</taxon>
        <taxon>Coccomyxaceae</taxon>
        <taxon>Coccomyxa</taxon>
    </lineage>
</organism>
<dbReference type="Gene3D" id="1.10.20.10">
    <property type="entry name" value="Histone, subunit A"/>
    <property type="match status" value="1"/>
</dbReference>
<dbReference type="InterPro" id="IPR009072">
    <property type="entry name" value="Histone-fold"/>
</dbReference>
<dbReference type="SMART" id="SM00428">
    <property type="entry name" value="H3"/>
    <property type="match status" value="1"/>
</dbReference>
<dbReference type="CDD" id="cd22911">
    <property type="entry name" value="HFD_H3"/>
    <property type="match status" value="1"/>
</dbReference>
<accession>A0ABR2YJV2</accession>
<dbReference type="PANTHER" id="PTHR45810">
    <property type="entry name" value="HISTONE H3.2"/>
    <property type="match status" value="1"/>
</dbReference>
<evidence type="ECO:0000259" key="3">
    <source>
        <dbReference type="Pfam" id="PF00125"/>
    </source>
</evidence>
<dbReference type="SUPFAM" id="SSF47113">
    <property type="entry name" value="Histone-fold"/>
    <property type="match status" value="1"/>
</dbReference>
<protein>
    <recommendedName>
        <fullName evidence="3">Core Histone H2A/H2B/H3 domain-containing protein</fullName>
    </recommendedName>
</protein>
<evidence type="ECO:0000313" key="4">
    <source>
        <dbReference type="EMBL" id="KAK9906623.1"/>
    </source>
</evidence>
<evidence type="ECO:0000256" key="1">
    <source>
        <dbReference type="ARBA" id="ARBA00010343"/>
    </source>
</evidence>
<dbReference type="PANTHER" id="PTHR45810:SF1">
    <property type="entry name" value="HISTONE H3-LIKE CENTROMERIC PROTEIN A"/>
    <property type="match status" value="1"/>
</dbReference>
<dbReference type="InterPro" id="IPR007125">
    <property type="entry name" value="H2A/H2B/H3"/>
</dbReference>
<evidence type="ECO:0000256" key="2">
    <source>
        <dbReference type="SAM" id="MobiDB-lite"/>
    </source>
</evidence>
<sequence>MEDNESGVCSCLRTSAEYYWAGKPRHQLHNREDNAQEAASSWKLTSFICRRAGVPEKASSHHNMARTKQTARKTIQGRTPAKAPKKVKKTARKSAPSRRMPPPDRKTQIQRAMRNVKRGTRALQEIRKYQKSTELLLRKAPFQRLVRELTHSIMPEARWQLSALLALQEATESYLVSQFEDAQTAAIHGKRVTIMPKDMQLALRLAASGKPGM</sequence>
<feature type="region of interest" description="Disordered" evidence="2">
    <location>
        <begin position="55"/>
        <end position="107"/>
    </location>
</feature>
<dbReference type="PRINTS" id="PR00622">
    <property type="entry name" value="HISTONEH3"/>
</dbReference>
<dbReference type="Proteomes" id="UP001491310">
    <property type="component" value="Unassembled WGS sequence"/>
</dbReference>
<gene>
    <name evidence="4" type="ORF">WJX75_005156</name>
</gene>
<reference evidence="4 5" key="1">
    <citation type="journal article" date="2024" name="Nat. Commun.">
        <title>Phylogenomics reveals the evolutionary origins of lichenization in chlorophyte algae.</title>
        <authorList>
            <person name="Puginier C."/>
            <person name="Libourel C."/>
            <person name="Otte J."/>
            <person name="Skaloud P."/>
            <person name="Haon M."/>
            <person name="Grisel S."/>
            <person name="Petersen M."/>
            <person name="Berrin J.G."/>
            <person name="Delaux P.M."/>
            <person name="Dal Grande F."/>
            <person name="Keller J."/>
        </authorList>
    </citation>
    <scope>NUCLEOTIDE SEQUENCE [LARGE SCALE GENOMIC DNA]</scope>
    <source>
        <strain evidence="4 5">SAG 216-7</strain>
    </source>
</reference>
<name>A0ABR2YJV2_9CHLO</name>
<dbReference type="EMBL" id="JALJOT010000010">
    <property type="protein sequence ID" value="KAK9906623.1"/>
    <property type="molecule type" value="Genomic_DNA"/>
</dbReference>
<dbReference type="Pfam" id="PF00125">
    <property type="entry name" value="Histone"/>
    <property type="match status" value="1"/>
</dbReference>
<feature type="compositionally biased region" description="Basic residues" evidence="2">
    <location>
        <begin position="83"/>
        <end position="96"/>
    </location>
</feature>
<comment type="similarity">
    <text evidence="1">Belongs to the histone H3 family.</text>
</comment>
<comment type="caution">
    <text evidence="4">The sequence shown here is derived from an EMBL/GenBank/DDBJ whole genome shotgun (WGS) entry which is preliminary data.</text>
</comment>
<dbReference type="InterPro" id="IPR000164">
    <property type="entry name" value="Histone_H3/CENP-A"/>
</dbReference>
<evidence type="ECO:0000313" key="5">
    <source>
        <dbReference type="Proteomes" id="UP001491310"/>
    </source>
</evidence>
<proteinExistence type="inferred from homology"/>
<keyword evidence="5" id="KW-1185">Reference proteome</keyword>
<feature type="domain" description="Core Histone H2A/H2B/H3" evidence="3">
    <location>
        <begin position="119"/>
        <end position="205"/>
    </location>
</feature>